<keyword evidence="2" id="KW-1185">Reference proteome</keyword>
<evidence type="ECO:0000313" key="2">
    <source>
        <dbReference type="Proteomes" id="UP000199126"/>
    </source>
</evidence>
<sequence length="97" mass="9920">MAKEIDASCLDCGATFPRSAAESHDGSGLVCPACGNTRIRGIPAQHTALGSRANTRCRDCGATFPRGEAATPTKGVLACPVCGSTDALEPIDETDEP</sequence>
<dbReference type="Proteomes" id="UP000199126">
    <property type="component" value="Unassembled WGS sequence"/>
</dbReference>
<proteinExistence type="predicted"/>
<gene>
    <name evidence="1" type="ORF">SAMN04487948_10789</name>
</gene>
<dbReference type="AlphaFoldDB" id="A0A1H8TJS0"/>
<reference evidence="2" key="1">
    <citation type="submission" date="2016-10" db="EMBL/GenBank/DDBJ databases">
        <authorList>
            <person name="Varghese N."/>
            <person name="Submissions S."/>
        </authorList>
    </citation>
    <scope>NUCLEOTIDE SEQUENCE [LARGE SCALE GENOMIC DNA]</scope>
    <source>
        <strain evidence="2">CGMCC 1.10121</strain>
    </source>
</reference>
<evidence type="ECO:0000313" key="1">
    <source>
        <dbReference type="EMBL" id="SEO90823.1"/>
    </source>
</evidence>
<name>A0A1H8TJS0_9EURY</name>
<dbReference type="EMBL" id="FODV01000007">
    <property type="protein sequence ID" value="SEO90823.1"/>
    <property type="molecule type" value="Genomic_DNA"/>
</dbReference>
<dbReference type="OrthoDB" id="314612at2157"/>
<dbReference type="RefSeq" id="WP_089825257.1">
    <property type="nucleotide sequence ID" value="NZ_FODV01000007.1"/>
</dbReference>
<accession>A0A1H8TJS0</accession>
<organism evidence="1 2">
    <name type="scientific">Halogranum amylolyticum</name>
    <dbReference type="NCBI Taxonomy" id="660520"/>
    <lineage>
        <taxon>Archaea</taxon>
        <taxon>Methanobacteriati</taxon>
        <taxon>Methanobacteriota</taxon>
        <taxon>Stenosarchaea group</taxon>
        <taxon>Halobacteria</taxon>
        <taxon>Halobacteriales</taxon>
        <taxon>Haloferacaceae</taxon>
    </lineage>
</organism>
<protein>
    <submittedName>
        <fullName evidence="1">Uncharacterized protein</fullName>
    </submittedName>
</protein>